<protein>
    <submittedName>
        <fullName evidence="1">Uncharacterized protein</fullName>
    </submittedName>
</protein>
<name>A0ABX5H3Q9_PHOAN</name>
<keyword evidence="2" id="KW-1185">Reference proteome</keyword>
<organism evidence="1 2">
    <name type="scientific">Photobacterium angustum</name>
    <dbReference type="NCBI Taxonomy" id="661"/>
    <lineage>
        <taxon>Bacteria</taxon>
        <taxon>Pseudomonadati</taxon>
        <taxon>Pseudomonadota</taxon>
        <taxon>Gammaproteobacteria</taxon>
        <taxon>Vibrionales</taxon>
        <taxon>Vibrionaceae</taxon>
        <taxon>Photobacterium</taxon>
    </lineage>
</organism>
<dbReference type="EMBL" id="PYOU01000007">
    <property type="protein sequence ID" value="PSX10380.1"/>
    <property type="molecule type" value="Genomic_DNA"/>
</dbReference>
<dbReference type="RefSeq" id="WP_045151643.1">
    <property type="nucleotide sequence ID" value="NZ_JZSW01000002.1"/>
</dbReference>
<evidence type="ECO:0000313" key="1">
    <source>
        <dbReference type="EMBL" id="PSX10380.1"/>
    </source>
</evidence>
<gene>
    <name evidence="1" type="ORF">C0W27_10115</name>
</gene>
<dbReference type="Proteomes" id="UP000240989">
    <property type="component" value="Unassembled WGS sequence"/>
</dbReference>
<reference evidence="1 2" key="1">
    <citation type="submission" date="2018-01" db="EMBL/GenBank/DDBJ databases">
        <title>Whole genome sequencing of Histamine producing bacteria.</title>
        <authorList>
            <person name="Butler K."/>
        </authorList>
    </citation>
    <scope>NUCLEOTIDE SEQUENCE [LARGE SCALE GENOMIC DNA]</scope>
    <source>
        <strain evidence="1 2">A6-1</strain>
    </source>
</reference>
<proteinExistence type="predicted"/>
<comment type="caution">
    <text evidence="1">The sequence shown here is derived from an EMBL/GenBank/DDBJ whole genome shotgun (WGS) entry which is preliminary data.</text>
</comment>
<sequence>MKGWIFKKDYLINEQGIKLTPKQILTGYALLEIGAEIDLKTKNKIIKIAGTLLNLQKPCRK</sequence>
<evidence type="ECO:0000313" key="2">
    <source>
        <dbReference type="Proteomes" id="UP000240989"/>
    </source>
</evidence>
<accession>A0ABX5H3Q9</accession>